<gene>
    <name evidence="2" type="ORF">Q2T52_06785</name>
</gene>
<reference evidence="2" key="2">
    <citation type="submission" date="2023-07" db="EMBL/GenBank/DDBJ databases">
        <authorList>
            <person name="Sun H."/>
        </authorList>
    </citation>
    <scope>NUCLEOTIDE SEQUENCE</scope>
    <source>
        <strain evidence="2">05753</strain>
    </source>
</reference>
<keyword evidence="3" id="KW-1185">Reference proteome</keyword>
<evidence type="ECO:0000313" key="2">
    <source>
        <dbReference type="EMBL" id="MDO1581802.1"/>
    </source>
</evidence>
<dbReference type="RefSeq" id="WP_302075887.1">
    <property type="nucleotide sequence ID" value="NZ_JAUKWQ010000001.1"/>
</dbReference>
<organism evidence="2 3">
    <name type="scientific">Rhizobium oryzicola</name>
    <dbReference type="NCBI Taxonomy" id="1232668"/>
    <lineage>
        <taxon>Bacteria</taxon>
        <taxon>Pseudomonadati</taxon>
        <taxon>Pseudomonadota</taxon>
        <taxon>Alphaproteobacteria</taxon>
        <taxon>Hyphomicrobiales</taxon>
        <taxon>Rhizobiaceae</taxon>
        <taxon>Rhizobium/Agrobacterium group</taxon>
        <taxon>Rhizobium</taxon>
    </lineage>
</organism>
<sequence length="114" mass="12317">MRPILLSVSLSLLLVTQAHAISRYQSKSMTCDQVHSAIEREGAVILRYSGRSGVPLYDRYVSSRRFCSPGEFAKSGTVPTSDQASCPVRSCEDIPPPDDCDSFVAEGCTGMDGP</sequence>
<name>A0ABT8STQ5_9HYPH</name>
<evidence type="ECO:0000313" key="3">
    <source>
        <dbReference type="Proteomes" id="UP001169006"/>
    </source>
</evidence>
<feature type="chain" id="PRO_5045527344" description="KTSC domain-containing protein" evidence="1">
    <location>
        <begin position="21"/>
        <end position="114"/>
    </location>
</feature>
<evidence type="ECO:0008006" key="4">
    <source>
        <dbReference type="Google" id="ProtNLM"/>
    </source>
</evidence>
<protein>
    <recommendedName>
        <fullName evidence="4">KTSC domain-containing protein</fullName>
    </recommendedName>
</protein>
<feature type="signal peptide" evidence="1">
    <location>
        <begin position="1"/>
        <end position="20"/>
    </location>
</feature>
<dbReference type="Proteomes" id="UP001169006">
    <property type="component" value="Unassembled WGS sequence"/>
</dbReference>
<accession>A0ABT8STQ5</accession>
<keyword evidence="1" id="KW-0732">Signal</keyword>
<evidence type="ECO:0000256" key="1">
    <source>
        <dbReference type="SAM" id="SignalP"/>
    </source>
</evidence>
<reference evidence="2" key="1">
    <citation type="journal article" date="2015" name="Int. J. Syst. Evol. Microbiol.">
        <title>Rhizobium oryzicola sp. nov., potential plant-growth-promoting endophytic bacteria isolated from rice roots.</title>
        <authorList>
            <person name="Zhang X.X."/>
            <person name="Gao J.S."/>
            <person name="Cao Y.H."/>
            <person name="Sheirdil R.A."/>
            <person name="Wang X.C."/>
            <person name="Zhang L."/>
        </authorList>
    </citation>
    <scope>NUCLEOTIDE SEQUENCE</scope>
    <source>
        <strain evidence="2">05753</strain>
    </source>
</reference>
<proteinExistence type="predicted"/>
<comment type="caution">
    <text evidence="2">The sequence shown here is derived from an EMBL/GenBank/DDBJ whole genome shotgun (WGS) entry which is preliminary data.</text>
</comment>
<dbReference type="EMBL" id="JAUKWQ010000001">
    <property type="protein sequence ID" value="MDO1581802.1"/>
    <property type="molecule type" value="Genomic_DNA"/>
</dbReference>